<dbReference type="FunFam" id="3.30.70.270:FF:000001">
    <property type="entry name" value="Diguanylate cyclase domain protein"/>
    <property type="match status" value="1"/>
</dbReference>
<feature type="domain" description="PAS" evidence="1">
    <location>
        <begin position="29"/>
        <end position="58"/>
    </location>
</feature>
<dbReference type="Pfam" id="PF00563">
    <property type="entry name" value="EAL"/>
    <property type="match status" value="1"/>
</dbReference>
<accession>A0A930BUU1</accession>
<dbReference type="InterPro" id="IPR043128">
    <property type="entry name" value="Rev_trsase/Diguanyl_cyclase"/>
</dbReference>
<dbReference type="SMART" id="SM00091">
    <property type="entry name" value="PAS"/>
    <property type="match status" value="1"/>
</dbReference>
<comment type="caution">
    <text evidence="4">The sequence shown here is derived from an EMBL/GenBank/DDBJ whole genome shotgun (WGS) entry which is preliminary data.</text>
</comment>
<dbReference type="InterPro" id="IPR035965">
    <property type="entry name" value="PAS-like_dom_sf"/>
</dbReference>
<gene>
    <name evidence="4" type="ORF">HXL68_15655</name>
</gene>
<dbReference type="AlphaFoldDB" id="A0A930BUU1"/>
<evidence type="ECO:0000313" key="5">
    <source>
        <dbReference type="Proteomes" id="UP000718593"/>
    </source>
</evidence>
<dbReference type="SUPFAM" id="SSF55785">
    <property type="entry name" value="PYP-like sensor domain (PAS domain)"/>
    <property type="match status" value="1"/>
</dbReference>
<dbReference type="CDD" id="cd01948">
    <property type="entry name" value="EAL"/>
    <property type="match status" value="1"/>
</dbReference>
<sequence>MSDQETMFRTTMAAAQVGIFVLQDQRFRFVNPFLARLLGYAEDELIGHMGPLDVVAPEYHGIVVENMARRAAGVTDQAYELVVVRKDGSRFPATVLGAAALIDGRPASVGTLLDISTQKAAEQRIRELADYDVLTGLPNRRLLQERFAQLLAAAERDQEELAVIFLDLDHFKRVNDSLGHSVGDELLCEVARRLGSVVRRVDTLARLGGDEFIFAMPGFHSAAAADVARRLLQVFARPFEIAGHELTVTPSLGLSIYPHDGEDLETLLRNADTAMYQAKEVGRNAFQFYSSEMNSKSLDRLLMESNLRRALQQKEFVLHYQPLVNLQSGLIVGVEALIRWQHPELGLIMPDRFIHVAEETGLINPIGDWVLCEACRQAQAWRDDGLPAVVMAVNVAPVQFRQSGFIEVVAGALATSGLDAGRLELELTERTVMHDADVNMGTLSALHRMGVELSLDDFGTGYSSLAYLKRFPVGKLKIDRSFVNDLETDPDDWAIASTIVSMGRSLRMTVLAEGVETTEQLALLRKMGCD</sequence>
<dbReference type="EMBL" id="JABZMI010000464">
    <property type="protein sequence ID" value="MBF1166459.1"/>
    <property type="molecule type" value="Genomic_DNA"/>
</dbReference>
<evidence type="ECO:0000313" key="4">
    <source>
        <dbReference type="EMBL" id="MBF1166459.1"/>
    </source>
</evidence>
<dbReference type="NCBIfam" id="TIGR00229">
    <property type="entry name" value="sensory_box"/>
    <property type="match status" value="1"/>
</dbReference>
<dbReference type="Gene3D" id="3.20.20.450">
    <property type="entry name" value="EAL domain"/>
    <property type="match status" value="1"/>
</dbReference>
<dbReference type="SUPFAM" id="SSF55073">
    <property type="entry name" value="Nucleotide cyclase"/>
    <property type="match status" value="1"/>
</dbReference>
<dbReference type="CDD" id="cd01949">
    <property type="entry name" value="GGDEF"/>
    <property type="match status" value="1"/>
</dbReference>
<proteinExistence type="predicted"/>
<dbReference type="InterPro" id="IPR029787">
    <property type="entry name" value="Nucleotide_cyclase"/>
</dbReference>
<protein>
    <submittedName>
        <fullName evidence="4">EAL domain-containing protein</fullName>
    </submittedName>
</protein>
<dbReference type="PANTHER" id="PTHR44757">
    <property type="entry name" value="DIGUANYLATE CYCLASE DGCP"/>
    <property type="match status" value="1"/>
</dbReference>
<dbReference type="InterPro" id="IPR000160">
    <property type="entry name" value="GGDEF_dom"/>
</dbReference>
<dbReference type="InterPro" id="IPR001633">
    <property type="entry name" value="EAL_dom"/>
</dbReference>
<dbReference type="GO" id="GO:0003824">
    <property type="term" value="F:catalytic activity"/>
    <property type="evidence" value="ECO:0007669"/>
    <property type="project" value="UniProtKB-ARBA"/>
</dbReference>
<name>A0A930BUU1_9RHOO</name>
<evidence type="ECO:0000259" key="3">
    <source>
        <dbReference type="PROSITE" id="PS50887"/>
    </source>
</evidence>
<feature type="domain" description="GGDEF" evidence="3">
    <location>
        <begin position="159"/>
        <end position="291"/>
    </location>
</feature>
<feature type="non-terminal residue" evidence="4">
    <location>
        <position position="530"/>
    </location>
</feature>
<dbReference type="Pfam" id="PF13188">
    <property type="entry name" value="PAS_8"/>
    <property type="match status" value="1"/>
</dbReference>
<dbReference type="Gene3D" id="3.30.450.20">
    <property type="entry name" value="PAS domain"/>
    <property type="match status" value="1"/>
</dbReference>
<dbReference type="Gene3D" id="3.30.70.270">
    <property type="match status" value="1"/>
</dbReference>
<dbReference type="SMART" id="SM00267">
    <property type="entry name" value="GGDEF"/>
    <property type="match status" value="1"/>
</dbReference>
<dbReference type="Pfam" id="PF00990">
    <property type="entry name" value="GGDEF"/>
    <property type="match status" value="1"/>
</dbReference>
<dbReference type="PROSITE" id="PS50112">
    <property type="entry name" value="PAS"/>
    <property type="match status" value="1"/>
</dbReference>
<dbReference type="InterPro" id="IPR035919">
    <property type="entry name" value="EAL_sf"/>
</dbReference>
<dbReference type="SUPFAM" id="SSF141868">
    <property type="entry name" value="EAL domain-like"/>
    <property type="match status" value="1"/>
</dbReference>
<dbReference type="CDD" id="cd00130">
    <property type="entry name" value="PAS"/>
    <property type="match status" value="1"/>
</dbReference>
<evidence type="ECO:0000259" key="1">
    <source>
        <dbReference type="PROSITE" id="PS50112"/>
    </source>
</evidence>
<reference evidence="4" key="1">
    <citation type="submission" date="2020-04" db="EMBL/GenBank/DDBJ databases">
        <title>Deep metagenomics examines the oral microbiome during advanced dental caries in children, revealing novel taxa and co-occurrences with host molecules.</title>
        <authorList>
            <person name="Baker J.L."/>
            <person name="Morton J.T."/>
            <person name="Dinis M."/>
            <person name="Alvarez R."/>
            <person name="Tran N.C."/>
            <person name="Knight R."/>
            <person name="Edlund A."/>
        </authorList>
    </citation>
    <scope>NUCLEOTIDE SEQUENCE</scope>
    <source>
        <strain evidence="4">JCVI_32_bin.24</strain>
    </source>
</reference>
<dbReference type="InterPro" id="IPR000014">
    <property type="entry name" value="PAS"/>
</dbReference>
<dbReference type="PANTHER" id="PTHR44757:SF2">
    <property type="entry name" value="BIOFILM ARCHITECTURE MAINTENANCE PROTEIN MBAA"/>
    <property type="match status" value="1"/>
</dbReference>
<evidence type="ECO:0000259" key="2">
    <source>
        <dbReference type="PROSITE" id="PS50883"/>
    </source>
</evidence>
<dbReference type="Proteomes" id="UP000718593">
    <property type="component" value="Unassembled WGS sequence"/>
</dbReference>
<dbReference type="InterPro" id="IPR052155">
    <property type="entry name" value="Biofilm_reg_signaling"/>
</dbReference>
<dbReference type="SMART" id="SM00052">
    <property type="entry name" value="EAL"/>
    <property type="match status" value="1"/>
</dbReference>
<organism evidence="4 5">
    <name type="scientific">Dechloromonas agitata</name>
    <dbReference type="NCBI Taxonomy" id="73030"/>
    <lineage>
        <taxon>Bacteria</taxon>
        <taxon>Pseudomonadati</taxon>
        <taxon>Pseudomonadota</taxon>
        <taxon>Betaproteobacteria</taxon>
        <taxon>Rhodocyclales</taxon>
        <taxon>Azonexaceae</taxon>
        <taxon>Dechloromonas</taxon>
    </lineage>
</organism>
<dbReference type="NCBIfam" id="TIGR00254">
    <property type="entry name" value="GGDEF"/>
    <property type="match status" value="1"/>
</dbReference>
<dbReference type="PROSITE" id="PS50883">
    <property type="entry name" value="EAL"/>
    <property type="match status" value="1"/>
</dbReference>
<feature type="domain" description="EAL" evidence="2">
    <location>
        <begin position="300"/>
        <end position="530"/>
    </location>
</feature>
<dbReference type="PROSITE" id="PS50887">
    <property type="entry name" value="GGDEF"/>
    <property type="match status" value="1"/>
</dbReference>